<feature type="region of interest" description="Disordered" evidence="1">
    <location>
        <begin position="1"/>
        <end position="55"/>
    </location>
</feature>
<dbReference type="GeneID" id="107883288"/>
<accession>A0A8R2H6S1</accession>
<evidence type="ECO:0000256" key="1">
    <source>
        <dbReference type="SAM" id="MobiDB-lite"/>
    </source>
</evidence>
<dbReference type="AlphaFoldDB" id="A0A8R2H6S1"/>
<dbReference type="KEGG" id="api:107883288"/>
<dbReference type="Proteomes" id="UP000007819">
    <property type="component" value="Unassembled WGS sequence"/>
</dbReference>
<evidence type="ECO:0000313" key="3">
    <source>
        <dbReference type="Proteomes" id="UP000007819"/>
    </source>
</evidence>
<dbReference type="OrthoDB" id="7673806at2759"/>
<protein>
    <submittedName>
        <fullName evidence="2">Uncharacterized protein</fullName>
    </submittedName>
</protein>
<reference evidence="3" key="1">
    <citation type="submission" date="2010-06" db="EMBL/GenBank/DDBJ databases">
        <authorList>
            <person name="Jiang H."/>
            <person name="Abraham K."/>
            <person name="Ali S."/>
            <person name="Alsbrooks S.L."/>
            <person name="Anim B.N."/>
            <person name="Anosike U.S."/>
            <person name="Attaway T."/>
            <person name="Bandaranaike D.P."/>
            <person name="Battles P.K."/>
            <person name="Bell S.N."/>
            <person name="Bell A.V."/>
            <person name="Beltran B."/>
            <person name="Bickham C."/>
            <person name="Bustamante Y."/>
            <person name="Caleb T."/>
            <person name="Canada A."/>
            <person name="Cardenas V."/>
            <person name="Carter K."/>
            <person name="Chacko J."/>
            <person name="Chandrabose M.N."/>
            <person name="Chavez D."/>
            <person name="Chavez A."/>
            <person name="Chen L."/>
            <person name="Chu H.-S."/>
            <person name="Claassen K.J."/>
            <person name="Cockrell R."/>
            <person name="Collins M."/>
            <person name="Cooper J.A."/>
            <person name="Cree A."/>
            <person name="Curry S.M."/>
            <person name="Da Y."/>
            <person name="Dao M.D."/>
            <person name="Das B."/>
            <person name="Davila M.-L."/>
            <person name="Davy-Carroll L."/>
            <person name="Denson S."/>
            <person name="Dinh H."/>
            <person name="Ebong V.E."/>
            <person name="Edwards J.R."/>
            <person name="Egan A."/>
            <person name="El-Daye J."/>
            <person name="Escobedo L."/>
            <person name="Fernandez S."/>
            <person name="Fernando P.R."/>
            <person name="Flagg N."/>
            <person name="Forbes L.D."/>
            <person name="Fowler R.G."/>
            <person name="Fu Q."/>
            <person name="Gabisi R.A."/>
            <person name="Ganer J."/>
            <person name="Garbino Pronczuk A."/>
            <person name="Garcia R.M."/>
            <person name="Garner T."/>
            <person name="Garrett T.E."/>
            <person name="Gonzalez D.A."/>
            <person name="Hamid H."/>
            <person name="Hawkins E.S."/>
            <person name="Hirani K."/>
            <person name="Hogues M.E."/>
            <person name="Hollins B."/>
            <person name="Hsiao C.-H."/>
            <person name="Jabil R."/>
            <person name="James M.L."/>
            <person name="Jhangiani S.N."/>
            <person name="Johnson B."/>
            <person name="Johnson Q."/>
            <person name="Joshi V."/>
            <person name="Kalu J.B."/>
            <person name="Kam C."/>
            <person name="Kashfia A."/>
            <person name="Keebler J."/>
            <person name="Kisamo H."/>
            <person name="Kovar C.L."/>
            <person name="Lago L.A."/>
            <person name="Lai C.-Y."/>
            <person name="Laidlaw J."/>
            <person name="Lara F."/>
            <person name="Le T.-K."/>
            <person name="Lee S.L."/>
            <person name="Legall F.H."/>
            <person name="Lemon S.J."/>
            <person name="Lewis L.R."/>
            <person name="Li B."/>
            <person name="Liu Y."/>
            <person name="Liu Y.-S."/>
            <person name="Lopez J."/>
            <person name="Lozado R.J."/>
            <person name="Lu J."/>
            <person name="Madu R.C."/>
            <person name="Maheshwari M."/>
            <person name="Maheshwari R."/>
            <person name="Malloy K."/>
            <person name="Martinez E."/>
            <person name="Mathew T."/>
            <person name="Mercado I.C."/>
            <person name="Mercado C."/>
            <person name="Meyer B."/>
            <person name="Montgomery K."/>
            <person name="Morgan M.B."/>
            <person name="Munidasa M."/>
            <person name="Nazareth L.V."/>
            <person name="Nelson J."/>
            <person name="Ng B.M."/>
            <person name="Nguyen N.B."/>
            <person name="Nguyen P.Q."/>
            <person name="Nguyen T."/>
            <person name="Obregon M."/>
            <person name="Okwuonu G.O."/>
            <person name="Onwere C.G."/>
            <person name="Orozco G."/>
            <person name="Parra A."/>
            <person name="Patel S."/>
            <person name="Patil S."/>
            <person name="Perez A."/>
            <person name="Perez Y."/>
            <person name="Pham C."/>
            <person name="Primus E.L."/>
            <person name="Pu L.-L."/>
            <person name="Puazo M."/>
            <person name="Qin X."/>
            <person name="Quiroz J.B."/>
            <person name="Reese J."/>
            <person name="Richards S."/>
            <person name="Rives C.M."/>
            <person name="Robberts R."/>
            <person name="Ruiz S.J."/>
            <person name="Ruiz M.J."/>
            <person name="Santibanez J."/>
            <person name="Schneider B.W."/>
            <person name="Sisson I."/>
            <person name="Smith M."/>
            <person name="Sodergren E."/>
            <person name="Song X.-Z."/>
            <person name="Song B.B."/>
            <person name="Summersgill H."/>
            <person name="Thelus R."/>
            <person name="Thornton R.D."/>
            <person name="Trejos Z.Y."/>
            <person name="Usmani K."/>
            <person name="Vattathil S."/>
            <person name="Villasana D."/>
            <person name="Walker D.L."/>
            <person name="Wang S."/>
            <person name="Wang K."/>
            <person name="White C.S."/>
            <person name="Williams A.C."/>
            <person name="Williamson J."/>
            <person name="Wilson K."/>
            <person name="Woghiren I.O."/>
            <person name="Woodworth J.R."/>
            <person name="Worley K.C."/>
            <person name="Wright R.A."/>
            <person name="Wu W."/>
            <person name="Young L."/>
            <person name="Zhang L."/>
            <person name="Zhang J."/>
            <person name="Zhu Y."/>
            <person name="Muzny D.M."/>
            <person name="Weinstock G."/>
            <person name="Gibbs R.A."/>
        </authorList>
    </citation>
    <scope>NUCLEOTIDE SEQUENCE [LARGE SCALE GENOMIC DNA]</scope>
    <source>
        <strain evidence="3">LSR1</strain>
    </source>
</reference>
<keyword evidence="3" id="KW-1185">Reference proteome</keyword>
<sequence length="387" mass="45510">MASGNSGVAHDTGEAMDVQPQHEEKPTSSSMSISTAEPMEITDTTIDSDVNEKTKNTPTTLDRFPKYVDCYETLVELAYFKWITGFRLECRKISRFVKTELFFGLFYLFCKIIPQDVRGCRNKINKSSLVKSYLEQSMLFFRGYYKTIKKDKGDTLDVIYYDGMSSMVAYYIDLDLMSNQRFKENPSHIKISSKINTMLFGFLDQKIEYIFDSVFQLFYLFNVKCMPNVESIMLPVCRKLLSNHPMPRKINFLTYMRYILCFKLWKRLINNSSSMGESVKRNKLEILTKYLEQLNVPNDFMSQYEKYNWPNWPTFPKSIMYSNKKQHSSQIDLKKISLFLYDENFPIKKCYKDILNAAPEKDIQMKPILEQCTILRPDLFAISKKNF</sequence>
<dbReference type="EnsemblMetazoa" id="XM_016802987.2">
    <property type="protein sequence ID" value="XP_016658476.1"/>
    <property type="gene ID" value="LOC107883288"/>
</dbReference>
<name>A0A8R2H6S1_ACYPI</name>
<dbReference type="RefSeq" id="XP_016658476.1">
    <property type="nucleotide sequence ID" value="XM_016802987.1"/>
</dbReference>
<proteinExistence type="predicted"/>
<evidence type="ECO:0000313" key="2">
    <source>
        <dbReference type="EnsemblMetazoa" id="XP_016658476.1"/>
    </source>
</evidence>
<organism evidence="2 3">
    <name type="scientific">Acyrthosiphon pisum</name>
    <name type="common">Pea aphid</name>
    <dbReference type="NCBI Taxonomy" id="7029"/>
    <lineage>
        <taxon>Eukaryota</taxon>
        <taxon>Metazoa</taxon>
        <taxon>Ecdysozoa</taxon>
        <taxon>Arthropoda</taxon>
        <taxon>Hexapoda</taxon>
        <taxon>Insecta</taxon>
        <taxon>Pterygota</taxon>
        <taxon>Neoptera</taxon>
        <taxon>Paraneoptera</taxon>
        <taxon>Hemiptera</taxon>
        <taxon>Sternorrhyncha</taxon>
        <taxon>Aphidomorpha</taxon>
        <taxon>Aphidoidea</taxon>
        <taxon>Aphididae</taxon>
        <taxon>Macrosiphini</taxon>
        <taxon>Acyrthosiphon</taxon>
    </lineage>
</organism>
<reference evidence="2" key="2">
    <citation type="submission" date="2022-06" db="UniProtKB">
        <authorList>
            <consortium name="EnsemblMetazoa"/>
        </authorList>
    </citation>
    <scope>IDENTIFICATION</scope>
</reference>